<gene>
    <name evidence="2" type="ORF">LOD99_9885</name>
</gene>
<evidence type="ECO:0000259" key="1">
    <source>
        <dbReference type="Pfam" id="PF17921"/>
    </source>
</evidence>
<dbReference type="InterPro" id="IPR050951">
    <property type="entry name" value="Retrovirus_Pol_polyprotein"/>
</dbReference>
<protein>
    <submittedName>
        <fullName evidence="2">Gag-pol fusion protein</fullName>
    </submittedName>
</protein>
<dbReference type="InterPro" id="IPR041588">
    <property type="entry name" value="Integrase_H2C2"/>
</dbReference>
<dbReference type="EMBL" id="JAKMXF010000008">
    <property type="protein sequence ID" value="KAI6661751.1"/>
    <property type="molecule type" value="Genomic_DNA"/>
</dbReference>
<evidence type="ECO:0000313" key="2">
    <source>
        <dbReference type="EMBL" id="KAI6661751.1"/>
    </source>
</evidence>
<evidence type="ECO:0000313" key="3">
    <source>
        <dbReference type="Proteomes" id="UP001165289"/>
    </source>
</evidence>
<dbReference type="SUPFAM" id="SSF53098">
    <property type="entry name" value="Ribonuclease H-like"/>
    <property type="match status" value="1"/>
</dbReference>
<keyword evidence="3" id="KW-1185">Reference proteome</keyword>
<dbReference type="InterPro" id="IPR036397">
    <property type="entry name" value="RNaseH_sf"/>
</dbReference>
<dbReference type="FunFam" id="1.10.340.70:FF:000001">
    <property type="entry name" value="Retrovirus-related Pol polyprotein from transposon gypsy-like Protein"/>
    <property type="match status" value="1"/>
</dbReference>
<accession>A0AAV7KSF7</accession>
<name>A0AAV7KSF7_9METZ</name>
<dbReference type="AlphaFoldDB" id="A0AAV7KSF7"/>
<proteinExistence type="predicted"/>
<dbReference type="PANTHER" id="PTHR37984">
    <property type="entry name" value="PROTEIN CBG26694"/>
    <property type="match status" value="1"/>
</dbReference>
<dbReference type="PANTHER" id="PTHR37984:SF15">
    <property type="entry name" value="INTEGRASE CATALYTIC DOMAIN-CONTAINING PROTEIN"/>
    <property type="match status" value="1"/>
</dbReference>
<reference evidence="2 3" key="1">
    <citation type="journal article" date="2023" name="BMC Biol.">
        <title>The compact genome of the sponge Oopsacas minuta (Hexactinellida) is lacking key metazoan core genes.</title>
        <authorList>
            <person name="Santini S."/>
            <person name="Schenkelaars Q."/>
            <person name="Jourda C."/>
            <person name="Duchesne M."/>
            <person name="Belahbib H."/>
            <person name="Rocher C."/>
            <person name="Selva M."/>
            <person name="Riesgo A."/>
            <person name="Vervoort M."/>
            <person name="Leys S.P."/>
            <person name="Kodjabachian L."/>
            <person name="Le Bivic A."/>
            <person name="Borchiellini C."/>
            <person name="Claverie J.M."/>
            <person name="Renard E."/>
        </authorList>
    </citation>
    <scope>NUCLEOTIDE SEQUENCE [LARGE SCALE GENOMIC DNA]</scope>
    <source>
        <strain evidence="2">SPO-2</strain>
    </source>
</reference>
<feature type="domain" description="Integrase zinc-binding" evidence="1">
    <location>
        <begin position="64"/>
        <end position="115"/>
    </location>
</feature>
<organism evidence="2 3">
    <name type="scientific">Oopsacas minuta</name>
    <dbReference type="NCBI Taxonomy" id="111878"/>
    <lineage>
        <taxon>Eukaryota</taxon>
        <taxon>Metazoa</taxon>
        <taxon>Porifera</taxon>
        <taxon>Hexactinellida</taxon>
        <taxon>Hexasterophora</taxon>
        <taxon>Lyssacinosida</taxon>
        <taxon>Leucopsacidae</taxon>
        <taxon>Oopsacas</taxon>
    </lineage>
</organism>
<dbReference type="Gene3D" id="1.10.340.70">
    <property type="match status" value="1"/>
</dbReference>
<dbReference type="GO" id="GO:0003676">
    <property type="term" value="F:nucleic acid binding"/>
    <property type="evidence" value="ECO:0007669"/>
    <property type="project" value="InterPro"/>
</dbReference>
<dbReference type="Pfam" id="PF17921">
    <property type="entry name" value="Integrase_H2C2"/>
    <property type="match status" value="1"/>
</dbReference>
<comment type="caution">
    <text evidence="2">The sequence shown here is derived from an EMBL/GenBank/DDBJ whole genome shotgun (WGS) entry which is preliminary data.</text>
</comment>
<sequence length="190" mass="21912">MEAKEYDNICKFLQDGSILPQLPTSNARWNFKRKATKFFIKAETLYKTVNIDGNLSQVKFPRREELAEVLHMFHDQVGHPGMNATSTSIQKHYMWKGMHAEIIEYVKMCDVCQQTASLPPQPQKKLHPIPPPDYPWVHIGMDLVCDLPMTTEGYKHILVTVCYLSKYVLARPPEDEDFRGGYNGAPRYLP</sequence>
<dbReference type="Proteomes" id="UP001165289">
    <property type="component" value="Unassembled WGS sequence"/>
</dbReference>
<dbReference type="InterPro" id="IPR012337">
    <property type="entry name" value="RNaseH-like_sf"/>
</dbReference>
<dbReference type="Gene3D" id="3.30.420.10">
    <property type="entry name" value="Ribonuclease H-like superfamily/Ribonuclease H"/>
    <property type="match status" value="1"/>
</dbReference>